<dbReference type="OrthoDB" id="439236at2759"/>
<reference evidence="2" key="1">
    <citation type="journal article" date="2014" name="Genome Biol.">
        <title>Genome analysis of a major urban malaria vector mosquito, Anopheles stephensi.</title>
        <authorList>
            <person name="Jiang X."/>
            <person name="Peery A."/>
            <person name="Hall A.B."/>
            <person name="Sharma A."/>
            <person name="Chen X.G."/>
            <person name="Waterhouse R.M."/>
            <person name="Komissarov A."/>
            <person name="Riehle M.M."/>
            <person name="Shouche Y."/>
            <person name="Sharakhova M.V."/>
            <person name="Lawson D."/>
            <person name="Pakpour N."/>
            <person name="Arensburger P."/>
            <person name="Davidson V.L."/>
            <person name="Eiglmeier K."/>
            <person name="Emrich S."/>
            <person name="George P."/>
            <person name="Kennedy R.C."/>
            <person name="Mane S.P."/>
            <person name="Maslen G."/>
            <person name="Oringanje C."/>
            <person name="Qi Y."/>
            <person name="Settlage R."/>
            <person name="Tojo M."/>
            <person name="Tubio J.M."/>
            <person name="Unger M.F."/>
            <person name="Wang B."/>
            <person name="Vernick K.D."/>
            <person name="Ribeiro J.M."/>
            <person name="James A.A."/>
            <person name="Michel K."/>
            <person name="Riehle M.A."/>
            <person name="Luckhart S."/>
            <person name="Sharakhov I.V."/>
            <person name="Tu Z."/>
        </authorList>
    </citation>
    <scope>NUCLEOTIDE SEQUENCE [LARGE SCALE GENOMIC DNA]</scope>
    <source>
        <strain evidence="2">Indian</strain>
    </source>
</reference>
<dbReference type="GO" id="GO:0071546">
    <property type="term" value="C:pi-body"/>
    <property type="evidence" value="ECO:0007669"/>
    <property type="project" value="TreeGrafter"/>
</dbReference>
<dbReference type="SMART" id="SM00248">
    <property type="entry name" value="ANK"/>
    <property type="match status" value="4"/>
</dbReference>
<reference evidence="1" key="2">
    <citation type="submission" date="2020-05" db="UniProtKB">
        <authorList>
            <consortium name="EnsemblMetazoa"/>
        </authorList>
    </citation>
    <scope>IDENTIFICATION</scope>
    <source>
        <strain evidence="1">Indian</strain>
    </source>
</reference>
<dbReference type="Proteomes" id="UP000076408">
    <property type="component" value="Unassembled WGS sequence"/>
</dbReference>
<dbReference type="InterPro" id="IPR002110">
    <property type="entry name" value="Ankyrin_rpt"/>
</dbReference>
<sequence length="460" mass="52970">MYRPAGYDDSDEDDFDEFGYFCSSYRNEKQNNGFMQTNLTPVEDHDTQLYNAILDGDLEQTKRVLKQSEYLRTGGELHHGWPALFYACYEAKPAIARYLLQEEQIDVNREYGLQTALMIACSSSRPSECVYQVVRLLIDYGAIINRLDQYGCSPLMFACREGHLEVVKEIVAESSLLSADNEGNTALFYAVNNNRLEVVKVLLRAGAQTHAVNKQGYTPRQCATNSNYLDIAELFPPEEKPFEIPPKYLCYSDYRNFIHGQQDDDPPGYYPDLGVMLFGMNSEAKLRAFVEPGLNLFEFLTLTDERLRQLGLKFPIERKRILLGLYDFHLQKWSKNSLWTMEKQRVLDCYDVLEVLENMLKHLTVMHASLLYTKHLTESHDPTAFFNAKQCTKLNQQLLYFRASIDGFRSHIEAIHKLSTPKPVLHIMPPDRGGRIYEKMAKISVCLIAGGLVIYWKLVR</sequence>
<dbReference type="Gene3D" id="1.25.40.20">
    <property type="entry name" value="Ankyrin repeat-containing domain"/>
    <property type="match status" value="2"/>
</dbReference>
<dbReference type="PROSITE" id="PS50088">
    <property type="entry name" value="ANK_REPEAT"/>
    <property type="match status" value="2"/>
</dbReference>
<dbReference type="EnsemblMetazoa" id="ASTEI08382-RA">
    <property type="protein sequence ID" value="ASTEI08382-PA"/>
    <property type="gene ID" value="ASTEI08382"/>
</dbReference>
<dbReference type="AlphaFoldDB" id="A0A182YIU6"/>
<dbReference type="SUPFAM" id="SSF48403">
    <property type="entry name" value="Ankyrin repeat"/>
    <property type="match status" value="1"/>
</dbReference>
<dbReference type="RefSeq" id="XP_035903124.1">
    <property type="nucleotide sequence ID" value="XM_036047231.1"/>
</dbReference>
<dbReference type="STRING" id="30069.A0A182YIU6"/>
<dbReference type="SUPFAM" id="SSF47769">
    <property type="entry name" value="SAM/Pointed domain"/>
    <property type="match status" value="1"/>
</dbReference>
<evidence type="ECO:0000313" key="2">
    <source>
        <dbReference type="Proteomes" id="UP000076408"/>
    </source>
</evidence>
<accession>A0A182YIU6</accession>
<dbReference type="InterPro" id="IPR036770">
    <property type="entry name" value="Ankyrin_rpt-contain_sf"/>
</dbReference>
<dbReference type="VEuPathDB" id="VectorBase:ASTEI20_034002"/>
<dbReference type="PANTHER" id="PTHR24157:SF3">
    <property type="entry name" value="ANKYRIN REPEAT, SAM AND BASIC LEUCINE ZIPPER DOMAIN-CONTAINING PROTEIN 1"/>
    <property type="match status" value="1"/>
</dbReference>
<evidence type="ECO:0000313" key="1">
    <source>
        <dbReference type="EnsemblMetazoa" id="ASTEI08382-PA"/>
    </source>
</evidence>
<dbReference type="CTD" id="35795"/>
<dbReference type="VEuPathDB" id="VectorBase:ASTE003792"/>
<dbReference type="InterPro" id="IPR013761">
    <property type="entry name" value="SAM/pointed_sf"/>
</dbReference>
<dbReference type="PROSITE" id="PS50297">
    <property type="entry name" value="ANK_REP_REGION"/>
    <property type="match status" value="1"/>
</dbReference>
<dbReference type="OMA" id="PFMFACR"/>
<name>A0A182YIU6_ANOST</name>
<dbReference type="Pfam" id="PF12796">
    <property type="entry name" value="Ank_2"/>
    <property type="match status" value="2"/>
</dbReference>
<dbReference type="RefSeq" id="XP_035903123.1">
    <property type="nucleotide sequence ID" value="XM_036047230.1"/>
</dbReference>
<dbReference type="KEGG" id="aste:118507927"/>
<protein>
    <submittedName>
        <fullName evidence="1">ANK_REP_REGION domain-containing protein</fullName>
    </submittedName>
</protein>
<dbReference type="VEuPathDB" id="VectorBase:ASTEI08382"/>
<proteinExistence type="predicted"/>
<dbReference type="GeneID" id="118507927"/>
<dbReference type="PANTHER" id="PTHR24157">
    <property type="entry name" value="ANKYRIN REPEAT, SAM AND BASIC LEUCINE ZIPPER DOMAIN-CONTAINING PROTEIN 1"/>
    <property type="match status" value="1"/>
</dbReference>
<organism evidence="1 2">
    <name type="scientific">Anopheles stephensi</name>
    <name type="common">Indo-Pakistan malaria mosquito</name>
    <dbReference type="NCBI Taxonomy" id="30069"/>
    <lineage>
        <taxon>Eukaryota</taxon>
        <taxon>Metazoa</taxon>
        <taxon>Ecdysozoa</taxon>
        <taxon>Arthropoda</taxon>
        <taxon>Hexapoda</taxon>
        <taxon>Insecta</taxon>
        <taxon>Pterygota</taxon>
        <taxon>Neoptera</taxon>
        <taxon>Endopterygota</taxon>
        <taxon>Diptera</taxon>
        <taxon>Nematocera</taxon>
        <taxon>Culicoidea</taxon>
        <taxon>Culicidae</taxon>
        <taxon>Anophelinae</taxon>
        <taxon>Anopheles</taxon>
    </lineage>
</organism>
<keyword evidence="2" id="KW-1185">Reference proteome</keyword>